<dbReference type="SMART" id="SM00430">
    <property type="entry name" value="HOLI"/>
    <property type="match status" value="1"/>
</dbReference>
<dbReference type="GO" id="GO:0003700">
    <property type="term" value="F:DNA-binding transcription factor activity"/>
    <property type="evidence" value="ECO:0007669"/>
    <property type="project" value="InterPro"/>
</dbReference>
<dbReference type="InterPro" id="IPR035500">
    <property type="entry name" value="NHR-like_dom_sf"/>
</dbReference>
<evidence type="ECO:0000313" key="12">
    <source>
        <dbReference type="WBParaSite" id="Pan_g16427.t1"/>
    </source>
</evidence>
<accession>A0A7E4V4I5</accession>
<dbReference type="InterPro" id="IPR001628">
    <property type="entry name" value="Znf_hrmn_rcpt"/>
</dbReference>
<evidence type="ECO:0000259" key="10">
    <source>
        <dbReference type="PROSITE" id="PS51843"/>
    </source>
</evidence>
<dbReference type="WBParaSite" id="Pan_g16427.t1">
    <property type="protein sequence ID" value="Pan_g16427.t1"/>
    <property type="gene ID" value="Pan_g16427"/>
</dbReference>
<evidence type="ECO:0000256" key="7">
    <source>
        <dbReference type="ARBA" id="ARBA00023170"/>
    </source>
</evidence>
<reference evidence="11" key="1">
    <citation type="journal article" date="2013" name="Genetics">
        <title>The draft genome and transcriptome of Panagrellus redivivus are shaped by the harsh demands of a free-living lifestyle.</title>
        <authorList>
            <person name="Srinivasan J."/>
            <person name="Dillman A.R."/>
            <person name="Macchietto M.G."/>
            <person name="Heikkinen L."/>
            <person name="Lakso M."/>
            <person name="Fracchia K.M."/>
            <person name="Antoshechkin I."/>
            <person name="Mortazavi A."/>
            <person name="Wong G."/>
            <person name="Sternberg P.W."/>
        </authorList>
    </citation>
    <scope>NUCLEOTIDE SEQUENCE [LARGE SCALE GENOMIC DNA]</scope>
    <source>
        <strain evidence="11">MT8872</strain>
    </source>
</reference>
<proteinExistence type="predicted"/>
<dbReference type="Gene3D" id="1.10.565.10">
    <property type="entry name" value="Retinoid X Receptor"/>
    <property type="match status" value="1"/>
</dbReference>
<keyword evidence="1" id="KW-0479">Metal-binding</keyword>
<dbReference type="Pfam" id="PF00104">
    <property type="entry name" value="Hormone_recep"/>
    <property type="match status" value="1"/>
</dbReference>
<dbReference type="Pfam" id="PF00105">
    <property type="entry name" value="zf-C4"/>
    <property type="match status" value="1"/>
</dbReference>
<dbReference type="SMART" id="SM00399">
    <property type="entry name" value="ZnF_C4"/>
    <property type="match status" value="1"/>
</dbReference>
<evidence type="ECO:0000256" key="5">
    <source>
        <dbReference type="ARBA" id="ARBA00023125"/>
    </source>
</evidence>
<protein>
    <submittedName>
        <fullName evidence="12">NR LBD domain-containing protein</fullName>
    </submittedName>
</protein>
<dbReference type="Proteomes" id="UP000492821">
    <property type="component" value="Unassembled WGS sequence"/>
</dbReference>
<keyword evidence="2" id="KW-0863">Zinc-finger</keyword>
<keyword evidence="7" id="KW-0675">Receptor</keyword>
<dbReference type="PANTHER" id="PTHR46011:SF32">
    <property type="entry name" value="NUCLEAR HORMONE RECEPTOR FAMILY"/>
    <property type="match status" value="1"/>
</dbReference>
<dbReference type="Gene3D" id="3.30.50.10">
    <property type="entry name" value="Erythroid Transcription Factor GATA-1, subunit A"/>
    <property type="match status" value="1"/>
</dbReference>
<dbReference type="PROSITE" id="PS51030">
    <property type="entry name" value="NUCLEAR_REC_DBD_2"/>
    <property type="match status" value="1"/>
</dbReference>
<dbReference type="PROSITE" id="PS51843">
    <property type="entry name" value="NR_LBD"/>
    <property type="match status" value="1"/>
</dbReference>
<keyword evidence="8" id="KW-0539">Nucleus</keyword>
<keyword evidence="3" id="KW-0862">Zinc</keyword>
<dbReference type="InterPro" id="IPR000536">
    <property type="entry name" value="Nucl_hrmn_rcpt_lig-bd"/>
</dbReference>
<dbReference type="SUPFAM" id="SSF48508">
    <property type="entry name" value="Nuclear receptor ligand-binding domain"/>
    <property type="match status" value="1"/>
</dbReference>
<dbReference type="SUPFAM" id="SSF57716">
    <property type="entry name" value="Glucocorticoid receptor-like (DNA-binding domain)"/>
    <property type="match status" value="1"/>
</dbReference>
<organism evidence="11 12">
    <name type="scientific">Panagrellus redivivus</name>
    <name type="common">Microworm</name>
    <dbReference type="NCBI Taxonomy" id="6233"/>
    <lineage>
        <taxon>Eukaryota</taxon>
        <taxon>Metazoa</taxon>
        <taxon>Ecdysozoa</taxon>
        <taxon>Nematoda</taxon>
        <taxon>Chromadorea</taxon>
        <taxon>Rhabditida</taxon>
        <taxon>Tylenchina</taxon>
        <taxon>Panagrolaimomorpha</taxon>
        <taxon>Panagrolaimoidea</taxon>
        <taxon>Panagrolaimidae</taxon>
        <taxon>Panagrellus</taxon>
    </lineage>
</organism>
<evidence type="ECO:0000256" key="4">
    <source>
        <dbReference type="ARBA" id="ARBA00023015"/>
    </source>
</evidence>
<evidence type="ECO:0000259" key="9">
    <source>
        <dbReference type="PROSITE" id="PS51030"/>
    </source>
</evidence>
<name>A0A7E4V4I5_PANRE</name>
<dbReference type="GO" id="GO:0005634">
    <property type="term" value="C:nucleus"/>
    <property type="evidence" value="ECO:0007669"/>
    <property type="project" value="TreeGrafter"/>
</dbReference>
<dbReference type="GO" id="GO:0006357">
    <property type="term" value="P:regulation of transcription by RNA polymerase II"/>
    <property type="evidence" value="ECO:0007669"/>
    <property type="project" value="TreeGrafter"/>
</dbReference>
<evidence type="ECO:0000256" key="2">
    <source>
        <dbReference type="ARBA" id="ARBA00022771"/>
    </source>
</evidence>
<evidence type="ECO:0000256" key="6">
    <source>
        <dbReference type="ARBA" id="ARBA00023163"/>
    </source>
</evidence>
<keyword evidence="11" id="KW-1185">Reference proteome</keyword>
<feature type="domain" description="Nuclear receptor" evidence="9">
    <location>
        <begin position="1"/>
        <end position="44"/>
    </location>
</feature>
<evidence type="ECO:0000256" key="3">
    <source>
        <dbReference type="ARBA" id="ARBA00022833"/>
    </source>
</evidence>
<reference evidence="12" key="2">
    <citation type="submission" date="2020-10" db="UniProtKB">
        <authorList>
            <consortium name="WormBaseParasite"/>
        </authorList>
    </citation>
    <scope>IDENTIFICATION</scope>
</reference>
<evidence type="ECO:0000256" key="1">
    <source>
        <dbReference type="ARBA" id="ARBA00022723"/>
    </source>
</evidence>
<dbReference type="GO" id="GO:0043565">
    <property type="term" value="F:sequence-specific DNA binding"/>
    <property type="evidence" value="ECO:0007669"/>
    <property type="project" value="InterPro"/>
</dbReference>
<dbReference type="InterPro" id="IPR013088">
    <property type="entry name" value="Znf_NHR/GATA"/>
</dbReference>
<dbReference type="PANTHER" id="PTHR46011">
    <property type="entry name" value="NUCLEAR HORMONE RECEPTOR FAMILY MEMBER NHR-86-RELATED"/>
    <property type="match status" value="1"/>
</dbReference>
<dbReference type="AlphaFoldDB" id="A0A7E4V4I5"/>
<keyword evidence="5" id="KW-0238">DNA-binding</keyword>
<evidence type="ECO:0000313" key="11">
    <source>
        <dbReference type="Proteomes" id="UP000492821"/>
    </source>
</evidence>
<keyword evidence="6" id="KW-0804">Transcription</keyword>
<feature type="domain" description="NR LBD" evidence="10">
    <location>
        <begin position="107"/>
        <end position="340"/>
    </location>
</feature>
<sequence length="340" mass="39063">MENKVYKCKNDMKCLISKGLRNMCRACRYSKCKRSGMNKNGIQFNREPIGQSQSDKTTCKKLSPGFHYAPTSSTRILSNPVNLPENYKPKPLETLERLKIGCEQYFYGQNGTLSSSNSDQNNRPSFTYINHDAICLLELEHVYKICKMASKYFIPFDKFDKPSKKYVLHQFFVKHQMIEMVYQTYRHASILPKNSWLLFEGSIIDENDIGAVVPHSSIRHEILQFFEQTTQILKSMKKSIEQLKIDDLERAAMSGILLWQEVASAEALWSEASDAQTVILSELHTHVLQKVGIAKAGSRIGALMSIINEVEAVSRIFLERETMEKTFDSKFLDAWESLEM</sequence>
<keyword evidence="4" id="KW-0805">Transcription regulation</keyword>
<evidence type="ECO:0000256" key="8">
    <source>
        <dbReference type="ARBA" id="ARBA00023242"/>
    </source>
</evidence>
<dbReference type="GO" id="GO:0008270">
    <property type="term" value="F:zinc ion binding"/>
    <property type="evidence" value="ECO:0007669"/>
    <property type="project" value="UniProtKB-KW"/>
</dbReference>